<dbReference type="EMBL" id="KZ820027">
    <property type="protein sequence ID" value="PWN49610.1"/>
    <property type="molecule type" value="Genomic_DNA"/>
</dbReference>
<protein>
    <submittedName>
        <fullName evidence="1">Uncharacterized protein</fullName>
    </submittedName>
</protein>
<evidence type="ECO:0000313" key="2">
    <source>
        <dbReference type="Proteomes" id="UP000245626"/>
    </source>
</evidence>
<dbReference type="Proteomes" id="UP000245626">
    <property type="component" value="Unassembled WGS sequence"/>
</dbReference>
<evidence type="ECO:0000313" key="1">
    <source>
        <dbReference type="EMBL" id="PWN49610.1"/>
    </source>
</evidence>
<gene>
    <name evidence="1" type="ORF">IE53DRAFT_388146</name>
</gene>
<proteinExistence type="predicted"/>
<reference evidence="1 2" key="1">
    <citation type="journal article" date="2018" name="Mol. Biol. Evol.">
        <title>Broad Genomic Sampling Reveals a Smut Pathogenic Ancestry of the Fungal Clade Ustilaginomycotina.</title>
        <authorList>
            <person name="Kijpornyongpan T."/>
            <person name="Mondo S.J."/>
            <person name="Barry K."/>
            <person name="Sandor L."/>
            <person name="Lee J."/>
            <person name="Lipzen A."/>
            <person name="Pangilinan J."/>
            <person name="LaButti K."/>
            <person name="Hainaut M."/>
            <person name="Henrissat B."/>
            <person name="Grigoriev I.V."/>
            <person name="Spatafora J.W."/>
            <person name="Aime M.C."/>
        </authorList>
    </citation>
    <scope>NUCLEOTIDE SEQUENCE [LARGE SCALE GENOMIC DNA]</scope>
    <source>
        <strain evidence="1 2">SA 807</strain>
    </source>
</reference>
<keyword evidence="2" id="KW-1185">Reference proteome</keyword>
<organism evidence="1 2">
    <name type="scientific">Violaceomyces palustris</name>
    <dbReference type="NCBI Taxonomy" id="1673888"/>
    <lineage>
        <taxon>Eukaryota</taxon>
        <taxon>Fungi</taxon>
        <taxon>Dikarya</taxon>
        <taxon>Basidiomycota</taxon>
        <taxon>Ustilaginomycotina</taxon>
        <taxon>Ustilaginomycetes</taxon>
        <taxon>Violaceomycetales</taxon>
        <taxon>Violaceomycetaceae</taxon>
        <taxon>Violaceomyces</taxon>
    </lineage>
</organism>
<accession>A0ACD0NUX6</accession>
<name>A0ACD0NUX6_9BASI</name>
<sequence>MSDPLTSLELRLRFLNTLVHGQPNQVATGQKSNHLVKRLIRSNALLSNTVQGNAGLESFIHDYEKNLPFLLPSLAASPHAQGNRQSALASVTHESISDDLLLDYFSTNRPLDPRLQFQILLESEHDLALAAKDLEECSQLERKGVTGAGRLGGELNHLRMGRDLG</sequence>